<feature type="active site" evidence="2">
    <location>
        <position position="16"/>
    </location>
</feature>
<keyword evidence="2" id="KW-0479">Metal-binding</keyword>
<dbReference type="InterPro" id="IPR036424">
    <property type="entry name" value="UPP_synth-like_sf"/>
</dbReference>
<dbReference type="FunFam" id="3.40.1180.10:FF:000001">
    <property type="entry name" value="(2E,6E)-farnesyl-diphosphate-specific ditrans,polycis-undecaprenyl-diphosphate synthase"/>
    <property type="match status" value="1"/>
</dbReference>
<dbReference type="SUPFAM" id="SSF64005">
    <property type="entry name" value="Undecaprenyl diphosphate synthase"/>
    <property type="match status" value="1"/>
</dbReference>
<keyword evidence="2" id="KW-0573">Peptidoglycan synthesis</keyword>
<feature type="binding site" evidence="2">
    <location>
        <begin position="61"/>
        <end position="63"/>
    </location>
    <ligand>
        <name>substrate</name>
    </ligand>
</feature>
<dbReference type="PANTHER" id="PTHR10291">
    <property type="entry name" value="DEHYDRODOLICHYL DIPHOSPHATE SYNTHASE FAMILY MEMBER"/>
    <property type="match status" value="1"/>
</dbReference>
<feature type="binding site" evidence="2">
    <location>
        <position position="21"/>
    </location>
    <ligand>
        <name>substrate</name>
    </ligand>
</feature>
<feature type="binding site" evidence="2">
    <location>
        <position position="67"/>
    </location>
    <ligand>
        <name>substrate</name>
    </ligand>
</feature>
<comment type="similarity">
    <text evidence="2">Belongs to the UPP synthase family.</text>
</comment>
<dbReference type="GO" id="GO:0005829">
    <property type="term" value="C:cytosol"/>
    <property type="evidence" value="ECO:0007669"/>
    <property type="project" value="TreeGrafter"/>
</dbReference>
<feature type="binding site" evidence="2">
    <location>
        <begin position="187"/>
        <end position="189"/>
    </location>
    <ligand>
        <name>substrate</name>
    </ligand>
</feature>
<comment type="subunit">
    <text evidence="2">Homodimer.</text>
</comment>
<dbReference type="PANTHER" id="PTHR10291:SF0">
    <property type="entry name" value="DEHYDRODOLICHYL DIPHOSPHATE SYNTHASE 2"/>
    <property type="match status" value="1"/>
</dbReference>
<keyword evidence="1 2" id="KW-0808">Transferase</keyword>
<dbReference type="GO" id="GO:0008834">
    <property type="term" value="F:ditrans,polycis-undecaprenyl-diphosphate synthase [(2E,6E)-farnesyl-diphosphate specific] activity"/>
    <property type="evidence" value="ECO:0007669"/>
    <property type="project" value="UniProtKB-UniRule"/>
</dbReference>
<feature type="active site" description="Proton acceptor" evidence="2">
    <location>
        <position position="64"/>
    </location>
</feature>
<dbReference type="Pfam" id="PF01255">
    <property type="entry name" value="Prenyltransf"/>
    <property type="match status" value="1"/>
</dbReference>
<feature type="binding site" evidence="2">
    <location>
        <position position="33"/>
    </location>
    <ligand>
        <name>substrate</name>
    </ligand>
</feature>
<gene>
    <name evidence="2" type="primary">uppS</name>
    <name evidence="3" type="ORF">SAMN05443662_0518</name>
</gene>
<keyword evidence="2" id="KW-0133">Cell shape</keyword>
<dbReference type="InterPro" id="IPR018520">
    <property type="entry name" value="UPP_synth-like_CS"/>
</dbReference>
<organism evidence="3 4">
    <name type="scientific">Sulfurivirga caldicuralii</name>
    <dbReference type="NCBI Taxonomy" id="364032"/>
    <lineage>
        <taxon>Bacteria</taxon>
        <taxon>Pseudomonadati</taxon>
        <taxon>Pseudomonadota</taxon>
        <taxon>Gammaproteobacteria</taxon>
        <taxon>Thiotrichales</taxon>
        <taxon>Piscirickettsiaceae</taxon>
        <taxon>Sulfurivirga</taxon>
    </lineage>
</organism>
<dbReference type="Gene3D" id="3.40.1180.10">
    <property type="entry name" value="Decaprenyl diphosphate synthase-like"/>
    <property type="match status" value="1"/>
</dbReference>
<feature type="binding site" evidence="2">
    <location>
        <position position="65"/>
    </location>
    <ligand>
        <name>substrate</name>
    </ligand>
</feature>
<feature type="binding site" evidence="2">
    <location>
        <position position="16"/>
    </location>
    <ligand>
        <name>Mg(2+)</name>
        <dbReference type="ChEBI" id="CHEBI:18420"/>
    </ligand>
</feature>
<keyword evidence="2" id="KW-0961">Cell wall biogenesis/degradation</keyword>
<evidence type="ECO:0000313" key="4">
    <source>
        <dbReference type="Proteomes" id="UP000198461"/>
    </source>
</evidence>
<sequence>MSSQQAPLRHLAIIMDGNGRWARRRMMPRVMGHRQGARTVRRIVRACAQQGVEVLTLFAFSTENWQRPQDEVESLMQLFMESLERETNPLQENNIRLRIMGERSGFSPDLQAAIERAEAATASNDGMILNVAANYGGRWDIVQAVQHWCQDHDGDVSALTPEALTPYLATGELPEPDLLIRTGGEHRISNFMIWQMAYTEFYFTDVLWPDFDEAELSAAFEDFAQRQRRFGRVIESC</sequence>
<dbReference type="EMBL" id="FSRE01000001">
    <property type="protein sequence ID" value="SIN76459.1"/>
    <property type="molecule type" value="Genomic_DNA"/>
</dbReference>
<dbReference type="HAMAP" id="MF_01139">
    <property type="entry name" value="ISPT"/>
    <property type="match status" value="1"/>
</dbReference>
<feature type="binding site" evidence="2">
    <location>
        <position position="181"/>
    </location>
    <ligand>
        <name>substrate</name>
    </ligand>
</feature>
<dbReference type="RefSeq" id="WP_074200820.1">
    <property type="nucleotide sequence ID" value="NZ_FSRE01000001.1"/>
</dbReference>
<accession>A0A1N6E0B0</accession>
<keyword evidence="2" id="KW-0460">Magnesium</keyword>
<proteinExistence type="inferred from homology"/>
<dbReference type="OrthoDB" id="4191603at2"/>
<evidence type="ECO:0000313" key="3">
    <source>
        <dbReference type="EMBL" id="SIN76459.1"/>
    </source>
</evidence>
<protein>
    <recommendedName>
        <fullName evidence="2">Ditrans,polycis-undecaprenyl-diphosphate synthase ((2E,6E)-farnesyl-diphosphate specific)</fullName>
        <ecNumber evidence="2">2.5.1.31</ecNumber>
    </recommendedName>
    <alternativeName>
        <fullName evidence="2">Ditrans,polycis-undecaprenylcistransferase</fullName>
    </alternativeName>
    <alternativeName>
        <fullName evidence="2">Undecaprenyl diphosphate synthase</fullName>
        <shortName evidence="2">UDS</shortName>
    </alternativeName>
    <alternativeName>
        <fullName evidence="2">Undecaprenyl pyrophosphate synthase</fullName>
        <shortName evidence="2">UPP synthase</shortName>
    </alternativeName>
</protein>
<feature type="binding site" evidence="2">
    <location>
        <begin position="17"/>
        <end position="20"/>
    </location>
    <ligand>
        <name>substrate</name>
    </ligand>
</feature>
<dbReference type="NCBIfam" id="TIGR00055">
    <property type="entry name" value="uppS"/>
    <property type="match status" value="1"/>
</dbReference>
<feature type="binding site" evidence="2">
    <location>
        <position position="29"/>
    </location>
    <ligand>
        <name>substrate</name>
    </ligand>
</feature>
<dbReference type="GO" id="GO:0000287">
    <property type="term" value="F:magnesium ion binding"/>
    <property type="evidence" value="ECO:0007669"/>
    <property type="project" value="UniProtKB-UniRule"/>
</dbReference>
<comment type="cofactor">
    <cofactor evidence="2">
        <name>Mg(2+)</name>
        <dbReference type="ChEBI" id="CHEBI:18420"/>
    </cofactor>
    <text evidence="2">Binds 2 magnesium ions per subunit.</text>
</comment>
<dbReference type="Proteomes" id="UP000198461">
    <property type="component" value="Unassembled WGS sequence"/>
</dbReference>
<dbReference type="CDD" id="cd00475">
    <property type="entry name" value="Cis_IPPS"/>
    <property type="match status" value="1"/>
</dbReference>
<dbReference type="GO" id="GO:0016094">
    <property type="term" value="P:polyprenol biosynthetic process"/>
    <property type="evidence" value="ECO:0007669"/>
    <property type="project" value="TreeGrafter"/>
</dbReference>
<feature type="binding site" evidence="2">
    <location>
        <position position="200"/>
    </location>
    <ligand>
        <name>Mg(2+)</name>
        <dbReference type="ChEBI" id="CHEBI:18420"/>
    </ligand>
</feature>
<comment type="catalytic activity">
    <reaction evidence="2">
        <text>8 isopentenyl diphosphate + (2E,6E)-farnesyl diphosphate = di-trans,octa-cis-undecaprenyl diphosphate + 8 diphosphate</text>
        <dbReference type="Rhea" id="RHEA:27551"/>
        <dbReference type="ChEBI" id="CHEBI:33019"/>
        <dbReference type="ChEBI" id="CHEBI:58405"/>
        <dbReference type="ChEBI" id="CHEBI:128769"/>
        <dbReference type="ChEBI" id="CHEBI:175763"/>
        <dbReference type="EC" id="2.5.1.31"/>
    </reaction>
</comment>
<name>A0A1N6E0B0_9GAMM</name>
<evidence type="ECO:0000256" key="1">
    <source>
        <dbReference type="ARBA" id="ARBA00022679"/>
    </source>
</evidence>
<dbReference type="GO" id="GO:0071555">
    <property type="term" value="P:cell wall organization"/>
    <property type="evidence" value="ECO:0007669"/>
    <property type="project" value="UniProtKB-KW"/>
</dbReference>
<dbReference type="EC" id="2.5.1.31" evidence="2"/>
<dbReference type="AlphaFoldDB" id="A0A1N6E0B0"/>
<reference evidence="3 4" key="1">
    <citation type="submission" date="2016-11" db="EMBL/GenBank/DDBJ databases">
        <authorList>
            <person name="Jaros S."/>
            <person name="Januszkiewicz K."/>
            <person name="Wedrychowicz H."/>
        </authorList>
    </citation>
    <scope>NUCLEOTIDE SEQUENCE [LARGE SCALE GENOMIC DNA]</scope>
    <source>
        <strain evidence="3 4">DSM 17737</strain>
    </source>
</reference>
<dbReference type="GO" id="GO:0008360">
    <property type="term" value="P:regulation of cell shape"/>
    <property type="evidence" value="ECO:0007669"/>
    <property type="project" value="UniProtKB-KW"/>
</dbReference>
<dbReference type="GO" id="GO:0009252">
    <property type="term" value="P:peptidoglycan biosynthetic process"/>
    <property type="evidence" value="ECO:0007669"/>
    <property type="project" value="UniProtKB-UniRule"/>
</dbReference>
<keyword evidence="4" id="KW-1185">Reference proteome</keyword>
<dbReference type="NCBIfam" id="NF011405">
    <property type="entry name" value="PRK14830.1"/>
    <property type="match status" value="1"/>
</dbReference>
<comment type="function">
    <text evidence="2">Catalyzes the sequential condensation of isopentenyl diphosphate (IPP) with (2E,6E)-farnesyl diphosphate (E,E-FPP) to yield (2Z,6Z,10Z,14Z,18Z,22Z,26Z,30Z,34E,38E)-undecaprenyl diphosphate (di-trans,octa-cis-UPP). UPP is the precursor of glycosyl carrier lipid in the biosynthesis of bacterial cell wall polysaccharide components such as peptidoglycan and lipopolysaccharide.</text>
</comment>
<dbReference type="InterPro" id="IPR001441">
    <property type="entry name" value="UPP_synth-like"/>
</dbReference>
<dbReference type="PROSITE" id="PS01066">
    <property type="entry name" value="UPP_SYNTHASE"/>
    <property type="match status" value="1"/>
</dbReference>
<evidence type="ECO:0000256" key="2">
    <source>
        <dbReference type="HAMAP-Rule" id="MF_01139"/>
    </source>
</evidence>
<dbReference type="STRING" id="364032.SAMN05443662_0518"/>